<dbReference type="Gene3D" id="1.10.1390.10">
    <property type="match status" value="1"/>
</dbReference>
<protein>
    <recommendedName>
        <fullName evidence="4 10">Glucose-6-phosphate isomerase</fullName>
        <ecNumber evidence="3 10">5.3.1.9</ecNumber>
    </recommendedName>
</protein>
<proteinExistence type="inferred from homology"/>
<dbReference type="NCBIfam" id="NF001211">
    <property type="entry name" value="PRK00179.1"/>
    <property type="match status" value="1"/>
</dbReference>
<dbReference type="GO" id="GO:0004347">
    <property type="term" value="F:glucose-6-phosphate isomerase activity"/>
    <property type="evidence" value="ECO:0007669"/>
    <property type="project" value="UniProtKB-EC"/>
</dbReference>
<dbReference type="EMBL" id="HADX01002084">
    <property type="protein sequence ID" value="SBP24316.1"/>
    <property type="molecule type" value="Transcribed_RNA"/>
</dbReference>
<dbReference type="GO" id="GO:0006096">
    <property type="term" value="P:glycolytic process"/>
    <property type="evidence" value="ECO:0007669"/>
    <property type="project" value="UniProtKB-UniPathway"/>
</dbReference>
<evidence type="ECO:0000256" key="7">
    <source>
        <dbReference type="ARBA" id="ARBA00023235"/>
    </source>
</evidence>
<dbReference type="InterPro" id="IPR035482">
    <property type="entry name" value="SIS_PGI_2"/>
</dbReference>
<evidence type="ECO:0000256" key="10">
    <source>
        <dbReference type="RuleBase" id="RU000612"/>
    </source>
</evidence>
<sequence length="553" mass="61952">MALTADPNFQKLEQWYRSNGGSLNMRAMFDSDPERFRKFSTTLNTEDGDILLDFSKNLINQDVMTMLLALAKSRGVEQAREKMFTGQKINFTENRAVLHVALRNRSNSPILIDGKDVMSDVNGVLNKMKVFCQKVRSGEWKGFSGKSIMDVVNIGIGGSDLGPLMVTEALKPYSAGGPNVWFVSNIDGTHLAKTLARLNPETTLFIIASKTFTTQETITNAESAKDWFLQTAADKSAVAKHFVALSTNADKVKDFGIDPTNMFEFWDWVGGRYSLWSAIGLSIALHVGFENFEQLLGGAHWMDNHFRSAPLDQNVPVLLAILGLWYVNFFQAETHAMLPYDQYMHRFAAYFQQGDMESNGKYITRDGTRVNYHTGPIVWGEPGTNGQHAFYQLIHQGTRMIPADFLIPAQSQHPIRDNLHHKILVANFLAQTEALMKGKTAEEAQKELEASGKTGQALEKLLPHKVFEGNKPSNSIVFRKLTPFILGALIAMYEHKIFVQGVMWNINSYDQWGVELGKQLAKKIEPELQDAAEVSSHDSSTNGLINFLKKNFA</sequence>
<accession>A0A1A7Y1X1</accession>
<dbReference type="PANTHER" id="PTHR11469:SF5">
    <property type="entry name" value="GLUCOSE-6-PHOSPHATE ISOMERASE"/>
    <property type="match status" value="1"/>
</dbReference>
<evidence type="ECO:0000256" key="1">
    <source>
        <dbReference type="ARBA" id="ARBA00004926"/>
    </source>
</evidence>
<dbReference type="FunFam" id="1.10.1390.10:FF:000001">
    <property type="entry name" value="Glucose-6-phosphate isomerase"/>
    <property type="match status" value="1"/>
</dbReference>
<dbReference type="InterPro" id="IPR001672">
    <property type="entry name" value="G6P_Isomerase"/>
</dbReference>
<dbReference type="PRINTS" id="PR00662">
    <property type="entry name" value="G6PISOMERASE"/>
</dbReference>
<dbReference type="InterPro" id="IPR046348">
    <property type="entry name" value="SIS_dom_sf"/>
</dbReference>
<organism evidence="11">
    <name type="scientific">Iconisemion striatum</name>
    <dbReference type="NCBI Taxonomy" id="60296"/>
    <lineage>
        <taxon>Eukaryota</taxon>
        <taxon>Metazoa</taxon>
        <taxon>Chordata</taxon>
        <taxon>Craniata</taxon>
        <taxon>Vertebrata</taxon>
        <taxon>Euteleostomi</taxon>
        <taxon>Actinopterygii</taxon>
        <taxon>Neopterygii</taxon>
        <taxon>Teleostei</taxon>
        <taxon>Neoteleostei</taxon>
        <taxon>Acanthomorphata</taxon>
        <taxon>Ovalentaria</taxon>
        <taxon>Atherinomorphae</taxon>
        <taxon>Cyprinodontiformes</taxon>
        <taxon>Nothobranchiidae</taxon>
        <taxon>Iconisemion</taxon>
    </lineage>
</organism>
<dbReference type="FunFam" id="3.40.50.10490:FF:000004">
    <property type="entry name" value="Glucose-6-phosphate isomerase"/>
    <property type="match status" value="1"/>
</dbReference>
<dbReference type="GO" id="GO:0048029">
    <property type="term" value="F:monosaccharide binding"/>
    <property type="evidence" value="ECO:0007669"/>
    <property type="project" value="TreeGrafter"/>
</dbReference>
<keyword evidence="5 10" id="KW-0312">Gluconeogenesis</keyword>
<evidence type="ECO:0000256" key="9">
    <source>
        <dbReference type="ARBA" id="ARBA00046209"/>
    </source>
</evidence>
<dbReference type="Gene3D" id="3.40.50.10490">
    <property type="entry name" value="Glucose-6-phosphate isomerase like protein, domain 1"/>
    <property type="match status" value="2"/>
</dbReference>
<dbReference type="UniPathway" id="UPA00109">
    <property type="reaction ID" value="UER00181"/>
</dbReference>
<evidence type="ECO:0000256" key="6">
    <source>
        <dbReference type="ARBA" id="ARBA00023152"/>
    </source>
</evidence>
<evidence type="ECO:0000256" key="5">
    <source>
        <dbReference type="ARBA" id="ARBA00022432"/>
    </source>
</evidence>
<dbReference type="GO" id="GO:0006094">
    <property type="term" value="P:gluconeogenesis"/>
    <property type="evidence" value="ECO:0007669"/>
    <property type="project" value="UniProtKB-KW"/>
</dbReference>
<dbReference type="GO" id="GO:0005829">
    <property type="term" value="C:cytosol"/>
    <property type="evidence" value="ECO:0007669"/>
    <property type="project" value="TreeGrafter"/>
</dbReference>
<dbReference type="PROSITE" id="PS00174">
    <property type="entry name" value="P_GLUCOSE_ISOMERASE_2"/>
    <property type="match status" value="1"/>
</dbReference>
<dbReference type="SUPFAM" id="SSF53697">
    <property type="entry name" value="SIS domain"/>
    <property type="match status" value="1"/>
</dbReference>
<dbReference type="AlphaFoldDB" id="A0A1A7Y1X1"/>
<dbReference type="PROSITE" id="PS00765">
    <property type="entry name" value="P_GLUCOSE_ISOMERASE_1"/>
    <property type="match status" value="1"/>
</dbReference>
<dbReference type="Pfam" id="PF00342">
    <property type="entry name" value="PGI"/>
    <property type="match status" value="1"/>
</dbReference>
<dbReference type="InterPro" id="IPR023096">
    <property type="entry name" value="G6P_Isomerase_C"/>
</dbReference>
<dbReference type="CDD" id="cd05015">
    <property type="entry name" value="SIS_PGI_1"/>
    <property type="match status" value="1"/>
</dbReference>
<dbReference type="HAMAP" id="MF_00473">
    <property type="entry name" value="G6P_isomerase"/>
    <property type="match status" value="1"/>
</dbReference>
<gene>
    <name evidence="11" type="primary">GPI</name>
</gene>
<keyword evidence="6 10" id="KW-0324">Glycolysis</keyword>
<comment type="function">
    <text evidence="9">In the cytoplasm, catalyzes the conversion of glucose-6-phosphate to fructose-6-phosphate, the second step in glycolysis, and the reverse reaction during gluconeogenesis. Besides it's role as a glycolytic enzyme, also acts as a secreted cytokine: acts as an angiogenic factor (AMF) that stimulates endothelial cell motility. Acts as a neurotrophic factor, neuroleukin, for spinal and sensory neurons. It is secreted by lectin-stimulated T-cells and induces immunoglobulin secretion.</text>
</comment>
<reference evidence="11" key="1">
    <citation type="submission" date="2016-05" db="EMBL/GenBank/DDBJ databases">
        <authorList>
            <person name="Lavstsen T."/>
            <person name="Jespersen J.S."/>
        </authorList>
    </citation>
    <scope>NUCLEOTIDE SEQUENCE</scope>
    <source>
        <tissue evidence="11">Brain</tissue>
    </source>
</reference>
<comment type="catalytic activity">
    <reaction evidence="8 10">
        <text>alpha-D-glucose 6-phosphate = beta-D-fructose 6-phosphate</text>
        <dbReference type="Rhea" id="RHEA:11816"/>
        <dbReference type="ChEBI" id="CHEBI:57634"/>
        <dbReference type="ChEBI" id="CHEBI:58225"/>
        <dbReference type="EC" id="5.3.1.9"/>
    </reaction>
</comment>
<dbReference type="InterPro" id="IPR018189">
    <property type="entry name" value="Phosphoglucose_isomerase_CS"/>
</dbReference>
<dbReference type="CDD" id="cd05016">
    <property type="entry name" value="SIS_PGI_2"/>
    <property type="match status" value="1"/>
</dbReference>
<dbReference type="PROSITE" id="PS51463">
    <property type="entry name" value="P_GLUCOSE_ISOMERASE_3"/>
    <property type="match status" value="1"/>
</dbReference>
<reference evidence="11" key="2">
    <citation type="submission" date="2016-06" db="EMBL/GenBank/DDBJ databases">
        <title>The genome of a short-lived fish provides insights into sex chromosome evolution and the genetic control of aging.</title>
        <authorList>
            <person name="Reichwald K."/>
            <person name="Felder M."/>
            <person name="Petzold A."/>
            <person name="Koch P."/>
            <person name="Groth M."/>
            <person name="Platzer M."/>
        </authorList>
    </citation>
    <scope>NUCLEOTIDE SEQUENCE</scope>
    <source>
        <tissue evidence="11">Brain</tissue>
    </source>
</reference>
<dbReference type="GO" id="GO:0097367">
    <property type="term" value="F:carbohydrate derivative binding"/>
    <property type="evidence" value="ECO:0007669"/>
    <property type="project" value="InterPro"/>
</dbReference>
<evidence type="ECO:0000256" key="3">
    <source>
        <dbReference type="ARBA" id="ARBA00011952"/>
    </source>
</evidence>
<evidence type="ECO:0000313" key="11">
    <source>
        <dbReference type="EMBL" id="SBP24316.1"/>
    </source>
</evidence>
<evidence type="ECO:0000256" key="4">
    <source>
        <dbReference type="ARBA" id="ARBA00018388"/>
    </source>
</evidence>
<evidence type="ECO:0000256" key="8">
    <source>
        <dbReference type="ARBA" id="ARBA00029321"/>
    </source>
</evidence>
<name>A0A1A7Y1X1_9TELE</name>
<dbReference type="EC" id="5.3.1.9" evidence="3 10"/>
<dbReference type="InterPro" id="IPR035476">
    <property type="entry name" value="SIS_PGI_1"/>
</dbReference>
<dbReference type="GO" id="GO:0051156">
    <property type="term" value="P:glucose 6-phosphate metabolic process"/>
    <property type="evidence" value="ECO:0007669"/>
    <property type="project" value="TreeGrafter"/>
</dbReference>
<keyword evidence="7 10" id="KW-0413">Isomerase</keyword>
<dbReference type="PANTHER" id="PTHR11469">
    <property type="entry name" value="GLUCOSE-6-PHOSPHATE ISOMERASE"/>
    <property type="match status" value="1"/>
</dbReference>
<dbReference type="EMBL" id="HADW01017645">
    <property type="protein sequence ID" value="SBP19045.1"/>
    <property type="molecule type" value="Transcribed_RNA"/>
</dbReference>
<comment type="pathway">
    <text evidence="1 10">Carbohydrate degradation; glycolysis; D-glyceraldehyde 3-phosphate and glycerone phosphate from D-glucose: step 2/4.</text>
</comment>
<evidence type="ECO:0000256" key="2">
    <source>
        <dbReference type="ARBA" id="ARBA00006604"/>
    </source>
</evidence>
<comment type="similarity">
    <text evidence="2 10">Belongs to the GPI family.</text>
</comment>